<feature type="non-terminal residue" evidence="1">
    <location>
        <position position="1"/>
    </location>
</feature>
<accession>A0A7J8WA24</accession>
<sequence length="121" mass="14083">MRKDLRDLHLENKKLRGNIRNNGLGKSSAEWKKEISNIKGGIEFWKAKAKKEEERAARSMIDLRKKKVEYETVSAELTASQSLEEKNGQYDRDIHTYERILQEKDMHLGSLINEIRKAAAQ</sequence>
<organism evidence="1 2">
    <name type="scientific">Gossypium klotzschianum</name>
    <dbReference type="NCBI Taxonomy" id="34286"/>
    <lineage>
        <taxon>Eukaryota</taxon>
        <taxon>Viridiplantae</taxon>
        <taxon>Streptophyta</taxon>
        <taxon>Embryophyta</taxon>
        <taxon>Tracheophyta</taxon>
        <taxon>Spermatophyta</taxon>
        <taxon>Magnoliopsida</taxon>
        <taxon>eudicotyledons</taxon>
        <taxon>Gunneridae</taxon>
        <taxon>Pentapetalae</taxon>
        <taxon>rosids</taxon>
        <taxon>malvids</taxon>
        <taxon>Malvales</taxon>
        <taxon>Malvaceae</taxon>
        <taxon>Malvoideae</taxon>
        <taxon>Gossypium</taxon>
    </lineage>
</organism>
<gene>
    <name evidence="1" type="ORF">Goklo_025454</name>
</gene>
<dbReference type="OrthoDB" id="10460777at2759"/>
<dbReference type="Proteomes" id="UP000593573">
    <property type="component" value="Unassembled WGS sequence"/>
</dbReference>
<keyword evidence="2" id="KW-1185">Reference proteome</keyword>
<dbReference type="AlphaFoldDB" id="A0A7J8WA24"/>
<comment type="caution">
    <text evidence="1">The sequence shown here is derived from an EMBL/GenBank/DDBJ whole genome shotgun (WGS) entry which is preliminary data.</text>
</comment>
<evidence type="ECO:0000313" key="1">
    <source>
        <dbReference type="EMBL" id="MBA0671917.1"/>
    </source>
</evidence>
<reference evidence="1 2" key="1">
    <citation type="journal article" date="2019" name="Genome Biol. Evol.">
        <title>Insights into the evolution of the New World diploid cottons (Gossypium, subgenus Houzingenia) based on genome sequencing.</title>
        <authorList>
            <person name="Grover C.E."/>
            <person name="Arick M.A. 2nd"/>
            <person name="Thrash A."/>
            <person name="Conover J.L."/>
            <person name="Sanders W.S."/>
            <person name="Peterson D.G."/>
            <person name="Frelichowski J.E."/>
            <person name="Scheffler J.A."/>
            <person name="Scheffler B.E."/>
            <person name="Wendel J.F."/>
        </authorList>
    </citation>
    <scope>NUCLEOTIDE SEQUENCE [LARGE SCALE GENOMIC DNA]</scope>
    <source>
        <strain evidence="1">57</strain>
        <tissue evidence="1">Leaf</tissue>
    </source>
</reference>
<protein>
    <submittedName>
        <fullName evidence="1">Uncharacterized protein</fullName>
    </submittedName>
</protein>
<proteinExistence type="predicted"/>
<dbReference type="EMBL" id="JABFAB010242668">
    <property type="protein sequence ID" value="MBA0671917.1"/>
    <property type="molecule type" value="Genomic_DNA"/>
</dbReference>
<evidence type="ECO:0000313" key="2">
    <source>
        <dbReference type="Proteomes" id="UP000593573"/>
    </source>
</evidence>
<name>A0A7J8WA24_9ROSI</name>